<feature type="transmembrane region" description="Helical" evidence="2">
    <location>
        <begin position="43"/>
        <end position="63"/>
    </location>
</feature>
<dbReference type="EMBL" id="JBBWWQ010000012">
    <property type="protein sequence ID" value="KAK8934326.1"/>
    <property type="molecule type" value="Genomic_DNA"/>
</dbReference>
<feature type="transmembrane region" description="Helical" evidence="2">
    <location>
        <begin position="16"/>
        <end position="36"/>
    </location>
</feature>
<organism evidence="3 4">
    <name type="scientific">Platanthera zijinensis</name>
    <dbReference type="NCBI Taxonomy" id="2320716"/>
    <lineage>
        <taxon>Eukaryota</taxon>
        <taxon>Viridiplantae</taxon>
        <taxon>Streptophyta</taxon>
        <taxon>Embryophyta</taxon>
        <taxon>Tracheophyta</taxon>
        <taxon>Spermatophyta</taxon>
        <taxon>Magnoliopsida</taxon>
        <taxon>Liliopsida</taxon>
        <taxon>Asparagales</taxon>
        <taxon>Orchidaceae</taxon>
        <taxon>Orchidoideae</taxon>
        <taxon>Orchideae</taxon>
        <taxon>Orchidinae</taxon>
        <taxon>Platanthera</taxon>
    </lineage>
</organism>
<accession>A0AAP0BAR1</accession>
<reference evidence="3 4" key="1">
    <citation type="journal article" date="2022" name="Nat. Plants">
        <title>Genomes of leafy and leafless Platanthera orchids illuminate the evolution of mycoheterotrophy.</title>
        <authorList>
            <person name="Li M.H."/>
            <person name="Liu K.W."/>
            <person name="Li Z."/>
            <person name="Lu H.C."/>
            <person name="Ye Q.L."/>
            <person name="Zhang D."/>
            <person name="Wang J.Y."/>
            <person name="Li Y.F."/>
            <person name="Zhong Z.M."/>
            <person name="Liu X."/>
            <person name="Yu X."/>
            <person name="Liu D.K."/>
            <person name="Tu X.D."/>
            <person name="Liu B."/>
            <person name="Hao Y."/>
            <person name="Liao X.Y."/>
            <person name="Jiang Y.T."/>
            <person name="Sun W.H."/>
            <person name="Chen J."/>
            <person name="Chen Y.Q."/>
            <person name="Ai Y."/>
            <person name="Zhai J.W."/>
            <person name="Wu S.S."/>
            <person name="Zhou Z."/>
            <person name="Hsiao Y.Y."/>
            <person name="Wu W.L."/>
            <person name="Chen Y.Y."/>
            <person name="Lin Y.F."/>
            <person name="Hsu J.L."/>
            <person name="Li C.Y."/>
            <person name="Wang Z.W."/>
            <person name="Zhao X."/>
            <person name="Zhong W.Y."/>
            <person name="Ma X.K."/>
            <person name="Ma L."/>
            <person name="Huang J."/>
            <person name="Chen G.Z."/>
            <person name="Huang M.Z."/>
            <person name="Huang L."/>
            <person name="Peng D.H."/>
            <person name="Luo Y.B."/>
            <person name="Zou S.Q."/>
            <person name="Chen S.P."/>
            <person name="Lan S."/>
            <person name="Tsai W.C."/>
            <person name="Van de Peer Y."/>
            <person name="Liu Z.J."/>
        </authorList>
    </citation>
    <scope>NUCLEOTIDE SEQUENCE [LARGE SCALE GENOMIC DNA]</scope>
    <source>
        <strain evidence="3">Lor287</strain>
    </source>
</reference>
<keyword evidence="2" id="KW-0812">Transmembrane</keyword>
<evidence type="ECO:0000256" key="2">
    <source>
        <dbReference type="SAM" id="Phobius"/>
    </source>
</evidence>
<evidence type="ECO:0000313" key="4">
    <source>
        <dbReference type="Proteomes" id="UP001418222"/>
    </source>
</evidence>
<feature type="coiled-coil region" evidence="1">
    <location>
        <begin position="74"/>
        <end position="101"/>
    </location>
</feature>
<comment type="caution">
    <text evidence="3">The sequence shown here is derived from an EMBL/GenBank/DDBJ whole genome shotgun (WGS) entry which is preliminary data.</text>
</comment>
<keyword evidence="1" id="KW-0175">Coiled coil</keyword>
<keyword evidence="2" id="KW-0472">Membrane</keyword>
<gene>
    <name evidence="3" type="ORF">KSP39_PZI014660</name>
</gene>
<name>A0AAP0BAR1_9ASPA</name>
<sequence>MFDFENLIRVKRSCEVLSIFWLDTHGIIITDILLLLQRIQMYFCNSFLITFIGLLSLDFAFALQCFRVSTLCMLLFMELEIAQLTQEHATLNKEQEEAMQSEKGAVGRLVVQSRSRCVVVTQEYIAIIIVSQT</sequence>
<proteinExistence type="predicted"/>
<evidence type="ECO:0000313" key="3">
    <source>
        <dbReference type="EMBL" id="KAK8934326.1"/>
    </source>
</evidence>
<protein>
    <submittedName>
        <fullName evidence="3">Uncharacterized protein</fullName>
    </submittedName>
</protein>
<dbReference type="AlphaFoldDB" id="A0AAP0BAR1"/>
<keyword evidence="2" id="KW-1133">Transmembrane helix</keyword>
<dbReference type="Proteomes" id="UP001418222">
    <property type="component" value="Unassembled WGS sequence"/>
</dbReference>
<keyword evidence="4" id="KW-1185">Reference proteome</keyword>
<evidence type="ECO:0000256" key="1">
    <source>
        <dbReference type="SAM" id="Coils"/>
    </source>
</evidence>